<dbReference type="EMBL" id="DRSQ01000242">
    <property type="protein sequence ID" value="HHE33200.1"/>
    <property type="molecule type" value="Genomic_DNA"/>
</dbReference>
<feature type="transmembrane region" description="Helical" evidence="8">
    <location>
        <begin position="21"/>
        <end position="40"/>
    </location>
</feature>
<dbReference type="SUPFAM" id="SSF118215">
    <property type="entry name" value="Proton glutamate symport protein"/>
    <property type="match status" value="2"/>
</dbReference>
<evidence type="ECO:0000313" key="9">
    <source>
        <dbReference type="EMBL" id="HHE33200.1"/>
    </source>
</evidence>
<evidence type="ECO:0000256" key="5">
    <source>
        <dbReference type="ARBA" id="ARBA00022989"/>
    </source>
</evidence>
<dbReference type="AlphaFoldDB" id="A0A7C5HP86"/>
<protein>
    <submittedName>
        <fullName evidence="9">Dicarboxylate/amino acid:cation symporter</fullName>
    </submittedName>
</protein>
<keyword evidence="5 8" id="KW-1133">Transmembrane helix</keyword>
<evidence type="ECO:0000256" key="8">
    <source>
        <dbReference type="SAM" id="Phobius"/>
    </source>
</evidence>
<dbReference type="PRINTS" id="PR00173">
    <property type="entry name" value="EDTRNSPORT"/>
</dbReference>
<dbReference type="GO" id="GO:0015293">
    <property type="term" value="F:symporter activity"/>
    <property type="evidence" value="ECO:0007669"/>
    <property type="project" value="UniProtKB-KW"/>
</dbReference>
<accession>A0A7C5HP86</accession>
<dbReference type="PANTHER" id="PTHR11958">
    <property type="entry name" value="SODIUM/DICARBOXYLATE SYMPORTER-RELATED"/>
    <property type="match status" value="1"/>
</dbReference>
<feature type="transmembrane region" description="Helical" evidence="8">
    <location>
        <begin position="452"/>
        <end position="472"/>
    </location>
</feature>
<feature type="transmembrane region" description="Helical" evidence="8">
    <location>
        <begin position="429"/>
        <end position="446"/>
    </location>
</feature>
<dbReference type="Proteomes" id="UP000886058">
    <property type="component" value="Unassembled WGS sequence"/>
</dbReference>
<dbReference type="PROSITE" id="PS00714">
    <property type="entry name" value="NA_DICARBOXYL_SYMP_2"/>
    <property type="match status" value="1"/>
</dbReference>
<evidence type="ECO:0000256" key="4">
    <source>
        <dbReference type="ARBA" id="ARBA00022847"/>
    </source>
</evidence>
<reference evidence="9" key="1">
    <citation type="journal article" date="2020" name="mSystems">
        <title>Genome- and Community-Level Interaction Insights into Carbon Utilization and Element Cycling Functions of Hydrothermarchaeota in Hydrothermal Sediment.</title>
        <authorList>
            <person name="Zhou Z."/>
            <person name="Liu Y."/>
            <person name="Xu W."/>
            <person name="Pan J."/>
            <person name="Luo Z.H."/>
            <person name="Li M."/>
        </authorList>
    </citation>
    <scope>NUCLEOTIDE SEQUENCE [LARGE SCALE GENOMIC DNA]</scope>
    <source>
        <strain evidence="9">HyVt-633</strain>
    </source>
</reference>
<sequence>MEERKEMQQSPVKKSNHNNKLLVGIIAGIVAGALLGGFWPKGGLTVKFVGDLFIRFLMMIVMPLIVAAMVSGIARLGDIRKLGSLGTRTLGYYIGTTGLSVLTGILLVLWIQPGKAGLEHSKASITRADARYRIEGDTVRMDAAALPDSDLTTSTLHLPDRNLSASIDSVQRSGEMIVITVSEWKKRAEVVTPPEGEGTGIRLDRQPDTRFMQEKRAIGDILKEVVSGLVPSNIFKAMANNEILPVITFSLLLGAALSMTGEAGRTAILFFNSLNEAMMKIIHLVMYVAPIGIGALIAGRLGQAGGFSGFWPELQQLGKYAATVIGGLAIHSLIILPLLLKIFGKRSPSGYAVRTFPALLTAFSTASSSATLPLTIECAEENNGISKRTAGFVLPLGATVNMDGTALYEAVAVIFIAQMNGITLGLPELLVVFLTATLAAIGAAGIPEAGLVTMVLVLKAVNLPVEGIALILSIDWFLDRCRTTVNVWGDSVGAGIIDRKVKG</sequence>
<organism evidence="9">
    <name type="scientific">Chlorobaculum parvum</name>
    <dbReference type="NCBI Taxonomy" id="274539"/>
    <lineage>
        <taxon>Bacteria</taxon>
        <taxon>Pseudomonadati</taxon>
        <taxon>Chlorobiota</taxon>
        <taxon>Chlorobiia</taxon>
        <taxon>Chlorobiales</taxon>
        <taxon>Chlorobiaceae</taxon>
        <taxon>Chlorobaculum</taxon>
    </lineage>
</organism>
<gene>
    <name evidence="9" type="ORF">ENL07_11450</name>
</gene>
<keyword evidence="3 8" id="KW-0812">Transmembrane</keyword>
<proteinExistence type="predicted"/>
<evidence type="ECO:0000256" key="7">
    <source>
        <dbReference type="ARBA" id="ARBA00023180"/>
    </source>
</evidence>
<comment type="caution">
    <text evidence="9">The sequence shown here is derived from an EMBL/GenBank/DDBJ whole genome shotgun (WGS) entry which is preliminary data.</text>
</comment>
<dbReference type="GO" id="GO:1902475">
    <property type="term" value="P:L-alpha-amino acid transmembrane transport"/>
    <property type="evidence" value="ECO:0007669"/>
    <property type="project" value="UniProtKB-ARBA"/>
</dbReference>
<dbReference type="InterPro" id="IPR018107">
    <property type="entry name" value="Na-dicarboxylate_symporter_CS"/>
</dbReference>
<comment type="subcellular location">
    <subcellularLocation>
        <location evidence="1">Membrane</location>
        <topology evidence="1">Multi-pass membrane protein</topology>
    </subcellularLocation>
</comment>
<dbReference type="Pfam" id="PF00375">
    <property type="entry name" value="SDF"/>
    <property type="match status" value="2"/>
</dbReference>
<feature type="transmembrane region" description="Helical" evidence="8">
    <location>
        <begin position="243"/>
        <end position="260"/>
    </location>
</feature>
<dbReference type="InterPro" id="IPR036458">
    <property type="entry name" value="Na:dicarbo_symporter_sf"/>
</dbReference>
<feature type="transmembrane region" description="Helical" evidence="8">
    <location>
        <begin position="281"/>
        <end position="300"/>
    </location>
</feature>
<evidence type="ECO:0000256" key="6">
    <source>
        <dbReference type="ARBA" id="ARBA00023136"/>
    </source>
</evidence>
<dbReference type="InterPro" id="IPR001991">
    <property type="entry name" value="Na-dicarboxylate_symporter"/>
</dbReference>
<feature type="transmembrane region" description="Helical" evidence="8">
    <location>
        <begin position="90"/>
        <end position="111"/>
    </location>
</feature>
<dbReference type="GO" id="GO:0016020">
    <property type="term" value="C:membrane"/>
    <property type="evidence" value="ECO:0007669"/>
    <property type="project" value="UniProtKB-SubCell"/>
</dbReference>
<evidence type="ECO:0000256" key="2">
    <source>
        <dbReference type="ARBA" id="ARBA00022448"/>
    </source>
</evidence>
<keyword evidence="4" id="KW-0769">Symport</keyword>
<feature type="transmembrane region" description="Helical" evidence="8">
    <location>
        <begin position="52"/>
        <end position="70"/>
    </location>
</feature>
<dbReference type="PANTHER" id="PTHR11958:SF63">
    <property type="entry name" value="AMINO ACID TRANSPORTER"/>
    <property type="match status" value="1"/>
</dbReference>
<dbReference type="InterPro" id="IPR050746">
    <property type="entry name" value="DAACS"/>
</dbReference>
<evidence type="ECO:0000256" key="1">
    <source>
        <dbReference type="ARBA" id="ARBA00004141"/>
    </source>
</evidence>
<keyword evidence="6 8" id="KW-0472">Membrane</keyword>
<feature type="transmembrane region" description="Helical" evidence="8">
    <location>
        <begin position="320"/>
        <end position="339"/>
    </location>
</feature>
<evidence type="ECO:0000256" key="3">
    <source>
        <dbReference type="ARBA" id="ARBA00022692"/>
    </source>
</evidence>
<dbReference type="Gene3D" id="1.10.3860.10">
    <property type="entry name" value="Sodium:dicarboxylate symporter"/>
    <property type="match status" value="1"/>
</dbReference>
<name>A0A7C5HP86_9CHLB</name>
<keyword evidence="7" id="KW-0325">Glycoprotein</keyword>
<keyword evidence="2" id="KW-0813">Transport</keyword>